<evidence type="ECO:0000256" key="2">
    <source>
        <dbReference type="SAM" id="Phobius"/>
    </source>
</evidence>
<sequence length="145" mass="15843">MKQTKLQFLGDVRWQGAGVIVAIVTLVLTTIYWAVPSPQIFHSSQNTLTPTPVSTTTPISTPSSTVVQSKPATPTATNDGKSKSGVCININFSKKPVVDKYACTADEENTQFRGVFLYSVFVGLALFLLFLLLLLLKLIIDFVFD</sequence>
<organism evidence="3 4">
    <name type="scientific">Dictyobacter aurantiacus</name>
    <dbReference type="NCBI Taxonomy" id="1936993"/>
    <lineage>
        <taxon>Bacteria</taxon>
        <taxon>Bacillati</taxon>
        <taxon>Chloroflexota</taxon>
        <taxon>Ktedonobacteria</taxon>
        <taxon>Ktedonobacterales</taxon>
        <taxon>Dictyobacteraceae</taxon>
        <taxon>Dictyobacter</taxon>
    </lineage>
</organism>
<keyword evidence="2" id="KW-0472">Membrane</keyword>
<feature type="compositionally biased region" description="Polar residues" evidence="1">
    <location>
        <begin position="68"/>
        <end position="79"/>
    </location>
</feature>
<proteinExistence type="predicted"/>
<protein>
    <submittedName>
        <fullName evidence="3">Uncharacterized protein</fullName>
    </submittedName>
</protein>
<reference evidence="4" key="1">
    <citation type="submission" date="2018-12" db="EMBL/GenBank/DDBJ databases">
        <title>Tengunoibacter tsumagoiensis gen. nov., sp. nov., Dictyobacter kobayashii sp. nov., D. alpinus sp. nov., and D. joshuensis sp. nov. and description of Dictyobacteraceae fam. nov. within the order Ktedonobacterales isolated from Tengu-no-mugimeshi.</title>
        <authorList>
            <person name="Wang C.M."/>
            <person name="Zheng Y."/>
            <person name="Sakai Y."/>
            <person name="Toyoda A."/>
            <person name="Minakuchi Y."/>
            <person name="Abe K."/>
            <person name="Yokota A."/>
            <person name="Yabe S."/>
        </authorList>
    </citation>
    <scope>NUCLEOTIDE SEQUENCE [LARGE SCALE GENOMIC DNA]</scope>
    <source>
        <strain evidence="4">S-27</strain>
    </source>
</reference>
<keyword evidence="4" id="KW-1185">Reference proteome</keyword>
<keyword evidence="2" id="KW-0812">Transmembrane</keyword>
<feature type="region of interest" description="Disordered" evidence="1">
    <location>
        <begin position="52"/>
        <end position="81"/>
    </location>
</feature>
<keyword evidence="2" id="KW-1133">Transmembrane helix</keyword>
<comment type="caution">
    <text evidence="3">The sequence shown here is derived from an EMBL/GenBank/DDBJ whole genome shotgun (WGS) entry which is preliminary data.</text>
</comment>
<feature type="compositionally biased region" description="Low complexity" evidence="1">
    <location>
        <begin position="52"/>
        <end position="67"/>
    </location>
</feature>
<evidence type="ECO:0000256" key="1">
    <source>
        <dbReference type="SAM" id="MobiDB-lite"/>
    </source>
</evidence>
<feature type="transmembrane region" description="Helical" evidence="2">
    <location>
        <begin position="115"/>
        <end position="140"/>
    </location>
</feature>
<name>A0A401ZCU9_9CHLR</name>
<dbReference type="AlphaFoldDB" id="A0A401ZCU9"/>
<accession>A0A401ZCU9</accession>
<evidence type="ECO:0000313" key="4">
    <source>
        <dbReference type="Proteomes" id="UP000287224"/>
    </source>
</evidence>
<dbReference type="RefSeq" id="WP_126595830.1">
    <property type="nucleotide sequence ID" value="NZ_BIFQ01000001.1"/>
</dbReference>
<dbReference type="EMBL" id="BIFQ01000001">
    <property type="protein sequence ID" value="GCE04707.1"/>
    <property type="molecule type" value="Genomic_DNA"/>
</dbReference>
<evidence type="ECO:0000313" key="3">
    <source>
        <dbReference type="EMBL" id="GCE04707.1"/>
    </source>
</evidence>
<gene>
    <name evidence="3" type="ORF">KDAU_20360</name>
</gene>
<feature type="transmembrane region" description="Helical" evidence="2">
    <location>
        <begin position="12"/>
        <end position="35"/>
    </location>
</feature>
<dbReference type="OrthoDB" id="9856107at2"/>
<dbReference type="Proteomes" id="UP000287224">
    <property type="component" value="Unassembled WGS sequence"/>
</dbReference>